<dbReference type="Pfam" id="PF13336">
    <property type="entry name" value="AcetylCoA_hyd_C"/>
    <property type="match status" value="1"/>
</dbReference>
<gene>
    <name evidence="2" type="ORF">O0235_05090</name>
</gene>
<dbReference type="Gene3D" id="3.40.1080.20">
    <property type="entry name" value="Acetyl-CoA hydrolase/transferase C-terminal domain"/>
    <property type="match status" value="1"/>
</dbReference>
<reference evidence="2 3" key="1">
    <citation type="journal article" date="2023" name="ISME J.">
        <title>Thermophilic Dehalococcoidia with unusual traits shed light on an unexpected past.</title>
        <authorList>
            <person name="Palmer M."/>
            <person name="Covington J.K."/>
            <person name="Zhou E.M."/>
            <person name="Thomas S.C."/>
            <person name="Habib N."/>
            <person name="Seymour C.O."/>
            <person name="Lai D."/>
            <person name="Johnston J."/>
            <person name="Hashimi A."/>
            <person name="Jiao J.Y."/>
            <person name="Muok A.R."/>
            <person name="Liu L."/>
            <person name="Xian W.D."/>
            <person name="Zhi X.Y."/>
            <person name="Li M.M."/>
            <person name="Silva L.P."/>
            <person name="Bowen B.P."/>
            <person name="Louie K."/>
            <person name="Briegel A."/>
            <person name="Pett-Ridge J."/>
            <person name="Weber P.K."/>
            <person name="Tocheva E.I."/>
            <person name="Woyke T."/>
            <person name="Northen T.R."/>
            <person name="Mayali X."/>
            <person name="Li W.J."/>
            <person name="Hedlund B.P."/>
        </authorList>
    </citation>
    <scope>NUCLEOTIDE SEQUENCE [LARGE SCALE GENOMIC DNA]</scope>
    <source>
        <strain evidence="2 3">YIM 72310</strain>
    </source>
</reference>
<dbReference type="SUPFAM" id="SSF100950">
    <property type="entry name" value="NagB/RpiA/CoA transferase-like"/>
    <property type="match status" value="1"/>
</dbReference>
<keyword evidence="3" id="KW-1185">Reference proteome</keyword>
<dbReference type="PANTHER" id="PTHR21432:SF20">
    <property type="entry name" value="ACETYL-COA HYDROLASE"/>
    <property type="match status" value="1"/>
</dbReference>
<dbReference type="InterPro" id="IPR026888">
    <property type="entry name" value="AcetylCoA_hyd_C"/>
</dbReference>
<feature type="domain" description="Acetyl-CoA hydrolase/transferase C-terminal" evidence="1">
    <location>
        <begin position="112"/>
        <end position="257"/>
    </location>
</feature>
<protein>
    <recommendedName>
        <fullName evidence="1">Acetyl-CoA hydrolase/transferase C-terminal domain-containing protein</fullName>
    </recommendedName>
</protein>
<dbReference type="RefSeq" id="WP_270057456.1">
    <property type="nucleotide sequence ID" value="NZ_CP115149.1"/>
</dbReference>
<dbReference type="InterPro" id="IPR037171">
    <property type="entry name" value="NagB/RpiA_transferase-like"/>
</dbReference>
<dbReference type="PANTHER" id="PTHR21432">
    <property type="entry name" value="ACETYL-COA HYDROLASE-RELATED"/>
    <property type="match status" value="1"/>
</dbReference>
<dbReference type="EMBL" id="CP115149">
    <property type="protein sequence ID" value="WBL36940.1"/>
    <property type="molecule type" value="Genomic_DNA"/>
</dbReference>
<evidence type="ECO:0000259" key="1">
    <source>
        <dbReference type="Pfam" id="PF13336"/>
    </source>
</evidence>
<organism evidence="2 3">
    <name type="scientific">Tepidiforma flava</name>
    <dbReference type="NCBI Taxonomy" id="3004094"/>
    <lineage>
        <taxon>Bacteria</taxon>
        <taxon>Bacillati</taxon>
        <taxon>Chloroflexota</taxon>
        <taxon>Tepidiformia</taxon>
        <taxon>Tepidiformales</taxon>
        <taxon>Tepidiformaceae</taxon>
        <taxon>Tepidiforma</taxon>
    </lineage>
</organism>
<accession>A0ABY7MA25</accession>
<sequence length="262" mass="27923">MSEIAAFVEGGELPPVRAARESNPFHPAMAGFVNELLRHGDTLQIGTGLSTLPLARAGAFDGLVDLGVHSEVSIPGLNELVAKGVITGARKTVNPGKFVATALSATTEWDLEFIHENPVYELRDVAYTNDIQVIAAHENMVAINNAMTIDLTGQVAAESIGPAMWSGPGGQLEFVIGAMYAKGGRSITLLPAAAKDGAVSRIVAEHPPGTVVTVPRQFVDYVVTEYGVARLFGKSDRERAEELIAIAHPDHRADLRRALRRA</sequence>
<evidence type="ECO:0000313" key="2">
    <source>
        <dbReference type="EMBL" id="WBL36940.1"/>
    </source>
</evidence>
<dbReference type="InterPro" id="IPR046433">
    <property type="entry name" value="ActCoA_hydro"/>
</dbReference>
<name>A0ABY7MA25_9CHLR</name>
<proteinExistence type="predicted"/>
<dbReference type="Gene3D" id="3.30.750.70">
    <property type="entry name" value="4-hydroxybutyrate coenzyme like domains"/>
    <property type="match status" value="1"/>
</dbReference>
<dbReference type="Proteomes" id="UP001212803">
    <property type="component" value="Chromosome"/>
</dbReference>
<dbReference type="InterPro" id="IPR038460">
    <property type="entry name" value="AcetylCoA_hyd_C_sf"/>
</dbReference>
<evidence type="ECO:0000313" key="3">
    <source>
        <dbReference type="Proteomes" id="UP001212803"/>
    </source>
</evidence>